<dbReference type="AlphaFoldDB" id="A0ABD6R549"/>
<name>A0ABD6R549_BACTU</name>
<evidence type="ECO:0000313" key="2">
    <source>
        <dbReference type="Proteomes" id="UP000190187"/>
    </source>
</evidence>
<gene>
    <name evidence="1" type="ORF">BVF97_20040</name>
</gene>
<dbReference type="EMBL" id="MSTN01000008">
    <property type="protein sequence ID" value="OPD49317.1"/>
    <property type="molecule type" value="Genomic_DNA"/>
</dbReference>
<comment type="caution">
    <text evidence="1">The sequence shown here is derived from an EMBL/GenBank/DDBJ whole genome shotgun (WGS) entry which is preliminary data.</text>
</comment>
<organism evidence="1 2">
    <name type="scientific">Bacillus thuringiensis</name>
    <dbReference type="NCBI Taxonomy" id="1428"/>
    <lineage>
        <taxon>Bacteria</taxon>
        <taxon>Bacillati</taxon>
        <taxon>Bacillota</taxon>
        <taxon>Bacilli</taxon>
        <taxon>Bacillales</taxon>
        <taxon>Bacillaceae</taxon>
        <taxon>Bacillus</taxon>
        <taxon>Bacillus cereus group</taxon>
    </lineage>
</organism>
<protein>
    <submittedName>
        <fullName evidence="1">Uncharacterized protein</fullName>
    </submittedName>
</protein>
<proteinExistence type="predicted"/>
<reference evidence="1 2" key="1">
    <citation type="submission" date="2017-01" db="EMBL/GenBank/DDBJ databases">
        <title>Draft Genome Sequence of Bacillus thuringiensis DNG9.</title>
        <authorList>
            <person name="Rosana A.R."/>
            <person name="Daas M.S."/>
            <person name="Acedo J.Z."/>
            <person name="Case R.J."/>
            <person name="Vederas J.C."/>
            <person name="Nateche F."/>
            <person name="Kebbouche-Gana S."/>
        </authorList>
    </citation>
    <scope>NUCLEOTIDE SEQUENCE [LARGE SCALE GENOMIC DNA]</scope>
    <source>
        <strain evidence="1 2">DNG9</strain>
    </source>
</reference>
<accession>A0ABD6R549</accession>
<sequence>MENFNKALDEVISTWIKLSDEWEKIELTHSDKLAEKYPFEKDFREIILDLIEWKEHLNK</sequence>
<evidence type="ECO:0000313" key="1">
    <source>
        <dbReference type="EMBL" id="OPD49317.1"/>
    </source>
</evidence>
<dbReference type="RefSeq" id="WP_078994248.1">
    <property type="nucleotide sequence ID" value="NZ_MSTN01000008.1"/>
</dbReference>
<dbReference type="Proteomes" id="UP000190187">
    <property type="component" value="Unassembled WGS sequence"/>
</dbReference>